<dbReference type="OrthoDB" id="2943660at2759"/>
<accession>A0A319DE53</accession>
<dbReference type="CDD" id="cd00067">
    <property type="entry name" value="GAL4"/>
    <property type="match status" value="1"/>
</dbReference>
<proteinExistence type="predicted"/>
<dbReference type="SUPFAM" id="SSF57701">
    <property type="entry name" value="Zn2/Cys6 DNA-binding domain"/>
    <property type="match status" value="1"/>
</dbReference>
<keyword evidence="2" id="KW-0238">DNA-binding</keyword>
<feature type="domain" description="Zn(2)-C6 fungal-type" evidence="5">
    <location>
        <begin position="42"/>
        <end position="71"/>
    </location>
</feature>
<dbReference type="GO" id="GO:0008270">
    <property type="term" value="F:zinc ion binding"/>
    <property type="evidence" value="ECO:0007669"/>
    <property type="project" value="InterPro"/>
</dbReference>
<reference evidence="6 7" key="1">
    <citation type="submission" date="2018-02" db="EMBL/GenBank/DDBJ databases">
        <title>The genomes of Aspergillus section Nigri reveals drivers in fungal speciation.</title>
        <authorList>
            <consortium name="DOE Joint Genome Institute"/>
            <person name="Vesth T.C."/>
            <person name="Nybo J."/>
            <person name="Theobald S."/>
            <person name="Brandl J."/>
            <person name="Frisvad J.C."/>
            <person name="Nielsen K.F."/>
            <person name="Lyhne E.K."/>
            <person name="Kogle M.E."/>
            <person name="Kuo A."/>
            <person name="Riley R."/>
            <person name="Clum A."/>
            <person name="Nolan M."/>
            <person name="Lipzen A."/>
            <person name="Salamov A."/>
            <person name="Henrissat B."/>
            <person name="Wiebenga A."/>
            <person name="De vries R.P."/>
            <person name="Grigoriev I.V."/>
            <person name="Mortensen U.H."/>
            <person name="Andersen M.R."/>
            <person name="Baker S.E."/>
        </authorList>
    </citation>
    <scope>NUCLEOTIDE SEQUENCE [LARGE SCALE GENOMIC DNA]</scope>
    <source>
        <strain evidence="6 7">CBS 707.79</strain>
    </source>
</reference>
<dbReference type="PROSITE" id="PS00463">
    <property type="entry name" value="ZN2_CY6_FUNGAL_1"/>
    <property type="match status" value="1"/>
</dbReference>
<name>A0A319DE53_9EURO</name>
<dbReference type="EMBL" id="KZ825849">
    <property type="protein sequence ID" value="PYH95665.1"/>
    <property type="molecule type" value="Genomic_DNA"/>
</dbReference>
<dbReference type="InterPro" id="IPR001138">
    <property type="entry name" value="Zn2Cys6_DnaBD"/>
</dbReference>
<evidence type="ECO:0000313" key="6">
    <source>
        <dbReference type="EMBL" id="PYH95665.1"/>
    </source>
</evidence>
<dbReference type="VEuPathDB" id="FungiDB:BO71DRAFT_482705"/>
<dbReference type="GO" id="GO:0003677">
    <property type="term" value="F:DNA binding"/>
    <property type="evidence" value="ECO:0007669"/>
    <property type="project" value="UniProtKB-KW"/>
</dbReference>
<keyword evidence="4" id="KW-0539">Nucleus</keyword>
<evidence type="ECO:0000256" key="4">
    <source>
        <dbReference type="ARBA" id="ARBA00023242"/>
    </source>
</evidence>
<sequence>MMPPQPAGISTSRRKQIPGTRVLYWQPEKQGRKPLTRRPMTACQACRSAKAKCSRQRRCERCRSRGLRCSYASSPMPPIENGTESDNGAEPVISPAVEPVFGEDATTSFPMNEQSDLMPGDFIPSIFCLNNGPGADPTPPPIPATEQTFTEALEQFDWIFPADLTLPSNCQPPIQPPTTPLPFTPPVQQHPQPLSQPQPPCPCLPTLTTQIPHLERTLTTTPPTPLPTIFQTTLTTIQRCQTASQCRTCTTSPVDLVHIMTVFEQTAACFDYIARCGFEGVDVKLGIGDYCISRAGWGGGDVVGLRRVLVLDLVREGRRFLDGVGGLVKKMEEEEEVGGGGSASASGRGGMMMGRSPRCLNRLNVEYVREASSGFRRLFGVMEGVFEGG</sequence>
<dbReference type="InterPro" id="IPR036864">
    <property type="entry name" value="Zn2-C6_fun-type_DNA-bd_sf"/>
</dbReference>
<evidence type="ECO:0000256" key="1">
    <source>
        <dbReference type="ARBA" id="ARBA00023015"/>
    </source>
</evidence>
<dbReference type="Gene3D" id="4.10.240.10">
    <property type="entry name" value="Zn(2)-C6 fungal-type DNA-binding domain"/>
    <property type="match status" value="1"/>
</dbReference>
<dbReference type="Pfam" id="PF00172">
    <property type="entry name" value="Zn_clus"/>
    <property type="match status" value="1"/>
</dbReference>
<keyword evidence="3" id="KW-0804">Transcription</keyword>
<dbReference type="Proteomes" id="UP000247810">
    <property type="component" value="Unassembled WGS sequence"/>
</dbReference>
<evidence type="ECO:0000313" key="7">
    <source>
        <dbReference type="Proteomes" id="UP000247810"/>
    </source>
</evidence>
<gene>
    <name evidence="6" type="ORF">BO71DRAFT_482705</name>
</gene>
<dbReference type="GO" id="GO:0009893">
    <property type="term" value="P:positive regulation of metabolic process"/>
    <property type="evidence" value="ECO:0007669"/>
    <property type="project" value="UniProtKB-ARBA"/>
</dbReference>
<organism evidence="6 7">
    <name type="scientific">Aspergillus ellipticus CBS 707.79</name>
    <dbReference type="NCBI Taxonomy" id="1448320"/>
    <lineage>
        <taxon>Eukaryota</taxon>
        <taxon>Fungi</taxon>
        <taxon>Dikarya</taxon>
        <taxon>Ascomycota</taxon>
        <taxon>Pezizomycotina</taxon>
        <taxon>Eurotiomycetes</taxon>
        <taxon>Eurotiomycetidae</taxon>
        <taxon>Eurotiales</taxon>
        <taxon>Aspergillaceae</taxon>
        <taxon>Aspergillus</taxon>
        <taxon>Aspergillus subgen. Circumdati</taxon>
    </lineage>
</organism>
<evidence type="ECO:0000256" key="2">
    <source>
        <dbReference type="ARBA" id="ARBA00023125"/>
    </source>
</evidence>
<dbReference type="AlphaFoldDB" id="A0A319DE53"/>
<keyword evidence="1" id="KW-0805">Transcription regulation</keyword>
<dbReference type="PROSITE" id="PS50048">
    <property type="entry name" value="ZN2_CY6_FUNGAL_2"/>
    <property type="match status" value="1"/>
</dbReference>
<dbReference type="GO" id="GO:0000981">
    <property type="term" value="F:DNA-binding transcription factor activity, RNA polymerase II-specific"/>
    <property type="evidence" value="ECO:0007669"/>
    <property type="project" value="InterPro"/>
</dbReference>
<dbReference type="SMART" id="SM00066">
    <property type="entry name" value="GAL4"/>
    <property type="match status" value="1"/>
</dbReference>
<evidence type="ECO:0000259" key="5">
    <source>
        <dbReference type="PROSITE" id="PS50048"/>
    </source>
</evidence>
<protein>
    <recommendedName>
        <fullName evidence="5">Zn(2)-C6 fungal-type domain-containing protein</fullName>
    </recommendedName>
</protein>
<keyword evidence="7" id="KW-1185">Reference proteome</keyword>
<evidence type="ECO:0000256" key="3">
    <source>
        <dbReference type="ARBA" id="ARBA00023163"/>
    </source>
</evidence>